<evidence type="ECO:0000256" key="1">
    <source>
        <dbReference type="SAM" id="MobiDB-lite"/>
    </source>
</evidence>
<organism evidence="3 4">
    <name type="scientific">Lagenidium giganteum</name>
    <dbReference type="NCBI Taxonomy" id="4803"/>
    <lineage>
        <taxon>Eukaryota</taxon>
        <taxon>Sar</taxon>
        <taxon>Stramenopiles</taxon>
        <taxon>Oomycota</taxon>
        <taxon>Peronosporomycetes</taxon>
        <taxon>Pythiales</taxon>
        <taxon>Pythiaceae</taxon>
    </lineage>
</organism>
<keyword evidence="4" id="KW-1185">Reference proteome</keyword>
<reference evidence="3" key="1">
    <citation type="submission" date="2022-11" db="EMBL/GenBank/DDBJ databases">
        <authorList>
            <person name="Morgan W.R."/>
            <person name="Tartar A."/>
        </authorList>
    </citation>
    <scope>NUCLEOTIDE SEQUENCE</scope>
    <source>
        <strain evidence="3">ARSEF 373</strain>
    </source>
</reference>
<dbReference type="EMBL" id="DAKRPA010000024">
    <property type="protein sequence ID" value="DBA03018.1"/>
    <property type="molecule type" value="Genomic_DNA"/>
</dbReference>
<evidence type="ECO:0000313" key="3">
    <source>
        <dbReference type="EMBL" id="DBA03018.1"/>
    </source>
</evidence>
<evidence type="ECO:0000259" key="2">
    <source>
        <dbReference type="Pfam" id="PF07648"/>
    </source>
</evidence>
<feature type="region of interest" description="Disordered" evidence="1">
    <location>
        <begin position="14"/>
        <end position="40"/>
    </location>
</feature>
<dbReference type="InterPro" id="IPR002350">
    <property type="entry name" value="Kazal_dom"/>
</dbReference>
<dbReference type="AlphaFoldDB" id="A0AAV2ZCU3"/>
<sequence>MVVMVTKAQVPDAEDSDIIGKTNEGVTGTSEGASSSSSTKCKPVFSREIRYVCGSDGQQYTNPSIFAYHQCVAKEQGKELEQVDMKFCEKEDL</sequence>
<dbReference type="InterPro" id="IPR036058">
    <property type="entry name" value="Kazal_dom_sf"/>
</dbReference>
<dbReference type="Proteomes" id="UP001146120">
    <property type="component" value="Unassembled WGS sequence"/>
</dbReference>
<comment type="caution">
    <text evidence="3">The sequence shown here is derived from an EMBL/GenBank/DDBJ whole genome shotgun (WGS) entry which is preliminary data.</text>
</comment>
<dbReference type="Pfam" id="PF07648">
    <property type="entry name" value="Kazal_2"/>
    <property type="match status" value="1"/>
</dbReference>
<feature type="domain" description="Kazal-like" evidence="2">
    <location>
        <begin position="47"/>
        <end position="79"/>
    </location>
</feature>
<feature type="compositionally biased region" description="Low complexity" evidence="1">
    <location>
        <begin position="25"/>
        <end position="39"/>
    </location>
</feature>
<gene>
    <name evidence="3" type="ORF">N0F65_003206</name>
</gene>
<name>A0AAV2ZCU3_9STRA</name>
<dbReference type="Gene3D" id="3.30.60.30">
    <property type="match status" value="1"/>
</dbReference>
<accession>A0AAV2ZCU3</accession>
<evidence type="ECO:0000313" key="4">
    <source>
        <dbReference type="Proteomes" id="UP001146120"/>
    </source>
</evidence>
<proteinExistence type="predicted"/>
<reference evidence="3" key="2">
    <citation type="journal article" date="2023" name="Microbiol Resour">
        <title>Decontamination and Annotation of the Draft Genome Sequence of the Oomycete Lagenidium giganteum ARSEF 373.</title>
        <authorList>
            <person name="Morgan W.R."/>
            <person name="Tartar A."/>
        </authorList>
    </citation>
    <scope>NUCLEOTIDE SEQUENCE</scope>
    <source>
        <strain evidence="3">ARSEF 373</strain>
    </source>
</reference>
<protein>
    <recommendedName>
        <fullName evidence="2">Kazal-like domain-containing protein</fullName>
    </recommendedName>
</protein>
<dbReference type="SUPFAM" id="SSF100895">
    <property type="entry name" value="Kazal-type serine protease inhibitors"/>
    <property type="match status" value="1"/>
</dbReference>